<dbReference type="PANTHER" id="PTHR37957:SF1">
    <property type="entry name" value="PHYTASE-LIKE DOMAIN-CONTAINING PROTEIN"/>
    <property type="match status" value="1"/>
</dbReference>
<proteinExistence type="predicted"/>
<evidence type="ECO:0000313" key="2">
    <source>
        <dbReference type="EMBL" id="MBW4659387.1"/>
    </source>
</evidence>
<dbReference type="EMBL" id="JAHHHD010000011">
    <property type="protein sequence ID" value="MBW4659387.1"/>
    <property type="molecule type" value="Genomic_DNA"/>
</dbReference>
<dbReference type="PANTHER" id="PTHR37957">
    <property type="entry name" value="BLR7070 PROTEIN"/>
    <property type="match status" value="1"/>
</dbReference>
<dbReference type="AlphaFoldDB" id="A0A951QAS0"/>
<gene>
    <name evidence="2" type="ORF">KME15_11985</name>
</gene>
<organism evidence="2 3">
    <name type="scientific">Drouetiella hepatica Uher 2000/2452</name>
    <dbReference type="NCBI Taxonomy" id="904376"/>
    <lineage>
        <taxon>Bacteria</taxon>
        <taxon>Bacillati</taxon>
        <taxon>Cyanobacteriota</taxon>
        <taxon>Cyanophyceae</taxon>
        <taxon>Oculatellales</taxon>
        <taxon>Oculatellaceae</taxon>
        <taxon>Drouetiella</taxon>
    </lineage>
</organism>
<evidence type="ECO:0000313" key="3">
    <source>
        <dbReference type="Proteomes" id="UP000757435"/>
    </source>
</evidence>
<name>A0A951QAS0_9CYAN</name>
<dbReference type="Pfam" id="PF13449">
    <property type="entry name" value="Phytase-like"/>
    <property type="match status" value="1"/>
</dbReference>
<comment type="caution">
    <text evidence="2">The sequence shown here is derived from an EMBL/GenBank/DDBJ whole genome shotgun (WGS) entry which is preliminary data.</text>
</comment>
<dbReference type="Proteomes" id="UP000757435">
    <property type="component" value="Unassembled WGS sequence"/>
</dbReference>
<feature type="domain" description="Phytase-like" evidence="1">
    <location>
        <begin position="48"/>
        <end position="356"/>
    </location>
</feature>
<accession>A0A951QAS0</accession>
<reference evidence="2" key="2">
    <citation type="journal article" date="2022" name="Microbiol. Resour. Announc.">
        <title>Metagenome Sequencing to Explore Phylogenomics of Terrestrial Cyanobacteria.</title>
        <authorList>
            <person name="Ward R.D."/>
            <person name="Stajich J.E."/>
            <person name="Johansen J.R."/>
            <person name="Huntemann M."/>
            <person name="Clum A."/>
            <person name="Foster B."/>
            <person name="Foster B."/>
            <person name="Roux S."/>
            <person name="Palaniappan K."/>
            <person name="Varghese N."/>
            <person name="Mukherjee S."/>
            <person name="Reddy T.B.K."/>
            <person name="Daum C."/>
            <person name="Copeland A."/>
            <person name="Chen I.A."/>
            <person name="Ivanova N.N."/>
            <person name="Kyrpides N.C."/>
            <person name="Shapiro N."/>
            <person name="Eloe-Fadrosh E.A."/>
            <person name="Pietrasiak N."/>
        </authorList>
    </citation>
    <scope>NUCLEOTIDE SEQUENCE</scope>
    <source>
        <strain evidence="2">UHER 2000/2452</strain>
    </source>
</reference>
<dbReference type="InterPro" id="IPR027372">
    <property type="entry name" value="Phytase-like_dom"/>
</dbReference>
<protein>
    <submittedName>
        <fullName evidence="2">Esterase-like activity of phytase family protein</fullName>
    </submittedName>
</protein>
<sequence>MIALLAPLIFLTACSIPQVKAEDRLFLDLSLDFLGEYRLPKLTFEDAPVGGLSGLTYDRQRERFYAISDDRSDRAPARFYTLKLSFSSAGEAIALSSVEIEKATTLIAEDGRPYAVGTIDPEGIALSPRQTLLISSEGVSRNGIPPFIDEFDLDGRWQSRLPIPREFLPDTIEGQPVGIQDNLGFEALTLNASGSAGGRLEPFRVFSATEAALQQDLPESDSSQPVRFLHYLVGENQTTLLAEHLYLLEPVENAVNGLTELLTLDQAGHFLSLERSFGVLAGSNAQLFQIATGVATDISGVPTLKGDISGIAPIYKRSLLNLQDLGIPLDNLEGMAIGSRLPDGSRSLILVSDDNFNPAQVTQFLLFRIRGID</sequence>
<reference evidence="2" key="1">
    <citation type="submission" date="2021-05" db="EMBL/GenBank/DDBJ databases">
        <authorList>
            <person name="Pietrasiak N."/>
            <person name="Ward R."/>
            <person name="Stajich J.E."/>
            <person name="Kurbessoian T."/>
        </authorList>
    </citation>
    <scope>NUCLEOTIDE SEQUENCE</scope>
    <source>
        <strain evidence="2">UHER 2000/2452</strain>
    </source>
</reference>
<evidence type="ECO:0000259" key="1">
    <source>
        <dbReference type="Pfam" id="PF13449"/>
    </source>
</evidence>